<evidence type="ECO:0000313" key="2">
    <source>
        <dbReference type="Proteomes" id="UP000675781"/>
    </source>
</evidence>
<protein>
    <submittedName>
        <fullName evidence="1">Uncharacterized protein</fullName>
    </submittedName>
</protein>
<gene>
    <name evidence="1" type="ORF">KDL01_36750</name>
</gene>
<accession>A0A941IRJ8</accession>
<comment type="caution">
    <text evidence="1">The sequence shown here is derived from an EMBL/GenBank/DDBJ whole genome shotgun (WGS) entry which is preliminary data.</text>
</comment>
<name>A0A941IRJ8_9ACTN</name>
<keyword evidence="2" id="KW-1185">Reference proteome</keyword>
<organism evidence="1 2">
    <name type="scientific">Actinospica durhamensis</name>
    <dbReference type="NCBI Taxonomy" id="1508375"/>
    <lineage>
        <taxon>Bacteria</taxon>
        <taxon>Bacillati</taxon>
        <taxon>Actinomycetota</taxon>
        <taxon>Actinomycetes</taxon>
        <taxon>Catenulisporales</taxon>
        <taxon>Actinospicaceae</taxon>
        <taxon>Actinospica</taxon>
    </lineage>
</organism>
<dbReference type="Proteomes" id="UP000675781">
    <property type="component" value="Unassembled WGS sequence"/>
</dbReference>
<dbReference type="Gene3D" id="3.30.9.30">
    <property type="match status" value="1"/>
</dbReference>
<proteinExistence type="predicted"/>
<dbReference type="EMBL" id="JAGSOG010000342">
    <property type="protein sequence ID" value="MBR7838875.1"/>
    <property type="molecule type" value="Genomic_DNA"/>
</dbReference>
<evidence type="ECO:0000313" key="1">
    <source>
        <dbReference type="EMBL" id="MBR7838875.1"/>
    </source>
</evidence>
<dbReference type="AlphaFoldDB" id="A0A941IRJ8"/>
<reference evidence="1" key="1">
    <citation type="submission" date="2021-04" db="EMBL/GenBank/DDBJ databases">
        <title>Genome based classification of Actinospica acidithermotolerans sp. nov., an actinobacterium isolated from an Indonesian hot spring.</title>
        <authorList>
            <person name="Kusuma A.B."/>
            <person name="Putra K.E."/>
            <person name="Nafisah S."/>
            <person name="Loh J."/>
            <person name="Nouioui I."/>
            <person name="Goodfellow M."/>
        </authorList>
    </citation>
    <scope>NUCLEOTIDE SEQUENCE</scope>
    <source>
        <strain evidence="1">CSCA 57</strain>
    </source>
</reference>
<sequence>MASTRRGELWHLDGPEREQRNALLRERETCDYSFVDWLYGATALLPEQEPPMFEPIPITSARKRTAPVGVL</sequence>